<protein>
    <submittedName>
        <fullName evidence="1">Uncharacterized protein</fullName>
    </submittedName>
</protein>
<proteinExistence type="predicted"/>
<name>A0A4Z1FST4_9HELO</name>
<sequence length="64" mass="7538">MSSFEDNYFQFKFLLIELSKSGLKLQKETSNRDKDYYISQDIIQIAKESMALTKKEIKIEIANL</sequence>
<evidence type="ECO:0000313" key="1">
    <source>
        <dbReference type="EMBL" id="TGO26029.1"/>
    </source>
</evidence>
<gene>
    <name evidence="1" type="ORF">BPAE_0067g00010</name>
</gene>
<reference evidence="1 2" key="1">
    <citation type="submission" date="2017-12" db="EMBL/GenBank/DDBJ databases">
        <title>Comparative genomics of Botrytis spp.</title>
        <authorList>
            <person name="Valero-Jimenez C.A."/>
            <person name="Tapia P."/>
            <person name="Veloso J."/>
            <person name="Silva-Moreno E."/>
            <person name="Staats M."/>
            <person name="Valdes J.H."/>
            <person name="Van Kan J.A.L."/>
        </authorList>
    </citation>
    <scope>NUCLEOTIDE SEQUENCE [LARGE SCALE GENOMIC DNA]</scope>
    <source>
        <strain evidence="1 2">Bp0003</strain>
    </source>
</reference>
<accession>A0A4Z1FST4</accession>
<evidence type="ECO:0000313" key="2">
    <source>
        <dbReference type="Proteomes" id="UP000297910"/>
    </source>
</evidence>
<dbReference type="EMBL" id="PQXI01000067">
    <property type="protein sequence ID" value="TGO26029.1"/>
    <property type="molecule type" value="Genomic_DNA"/>
</dbReference>
<dbReference type="Proteomes" id="UP000297910">
    <property type="component" value="Unassembled WGS sequence"/>
</dbReference>
<comment type="caution">
    <text evidence="1">The sequence shown here is derived from an EMBL/GenBank/DDBJ whole genome shotgun (WGS) entry which is preliminary data.</text>
</comment>
<dbReference type="AlphaFoldDB" id="A0A4Z1FST4"/>
<keyword evidence="2" id="KW-1185">Reference proteome</keyword>
<organism evidence="1 2">
    <name type="scientific">Botrytis paeoniae</name>
    <dbReference type="NCBI Taxonomy" id="278948"/>
    <lineage>
        <taxon>Eukaryota</taxon>
        <taxon>Fungi</taxon>
        <taxon>Dikarya</taxon>
        <taxon>Ascomycota</taxon>
        <taxon>Pezizomycotina</taxon>
        <taxon>Leotiomycetes</taxon>
        <taxon>Helotiales</taxon>
        <taxon>Sclerotiniaceae</taxon>
        <taxon>Botrytis</taxon>
    </lineage>
</organism>